<dbReference type="PANTHER" id="PTHR11647">
    <property type="entry name" value="HYDRANTOINASE/DIHYDROPYRIMIDINASE FAMILY MEMBER"/>
    <property type="match status" value="1"/>
</dbReference>
<comment type="caution">
    <text evidence="2">The sequence shown here is derived from an EMBL/GenBank/DDBJ whole genome shotgun (WGS) entry which is preliminary data.</text>
</comment>
<dbReference type="InterPro" id="IPR013108">
    <property type="entry name" value="Amidohydro_3"/>
</dbReference>
<name>A0A1G2LDB7_9BACT</name>
<organism evidence="2 3">
    <name type="scientific">Candidatus Sungbacteria bacterium RIFCSPLOWO2_01_FULL_59_16</name>
    <dbReference type="NCBI Taxonomy" id="1802280"/>
    <lineage>
        <taxon>Bacteria</taxon>
        <taxon>Candidatus Sungiibacteriota</taxon>
    </lineage>
</organism>
<dbReference type="Pfam" id="PF07969">
    <property type="entry name" value="Amidohydro_3"/>
    <property type="match status" value="1"/>
</dbReference>
<dbReference type="InterPro" id="IPR032466">
    <property type="entry name" value="Metal_Hydrolase"/>
</dbReference>
<evidence type="ECO:0000259" key="1">
    <source>
        <dbReference type="Pfam" id="PF07969"/>
    </source>
</evidence>
<dbReference type="InterPro" id="IPR011059">
    <property type="entry name" value="Metal-dep_hydrolase_composite"/>
</dbReference>
<proteinExistence type="predicted"/>
<dbReference type="Proteomes" id="UP000176705">
    <property type="component" value="Unassembled WGS sequence"/>
</dbReference>
<dbReference type="Gene3D" id="2.30.40.10">
    <property type="entry name" value="Urease, subunit C, domain 1"/>
    <property type="match status" value="1"/>
</dbReference>
<dbReference type="SUPFAM" id="SSF51338">
    <property type="entry name" value="Composite domain of metallo-dependent hydrolases"/>
    <property type="match status" value="1"/>
</dbReference>
<gene>
    <name evidence="2" type="ORF">A3B37_00420</name>
</gene>
<sequence length="526" mass="56134">MTFDLLITGGTILDGSGAPRHAGDIGIAEGGIREIGAPSLAGAKTEKTIAAEGKFVAPGFIDLTSHADKNFSLFLNPRQDYLLTQGVTTILVGNCGSSLAPLVAPEAVASLKKWGELSQVNINWSSAAELLEELGRHPLGLNVAALMGHGTIRRGILRGESRACSSDELAQMIETVRRGMSEGAFGLSTGLIYGHEAAASAEELAALTRAVAEADGLWKAHLRNEGQDLVPAMNETIQIARESKTRAAVSHLKAIGRRAWPSFRNVLEMMERAAENGLRIGFDISPYQRTGSFLYLLLPPWAREGGFGPMLERIRDAANRAAILEALRAETIHPDRYLVANSGLPGTNGKTIAEIAQHTGQPTEETVLELLAASEGMVTIFGKTLSYRNLAMGLAHPLAAVASDGSGVAAEIAQAGTLVHPRSTGAFPHFLHRFVREEKILSWEEGIRKITALPAEILGLKDRGRISKGLRADFAIFDPEAIRDRSTYQNPYVHSVGIEAVVVNGKLAVENGQLTGTAAGQVLKKS</sequence>
<evidence type="ECO:0000313" key="2">
    <source>
        <dbReference type="EMBL" id="OHA08802.1"/>
    </source>
</evidence>
<dbReference type="GO" id="GO:0016812">
    <property type="term" value="F:hydrolase activity, acting on carbon-nitrogen (but not peptide) bonds, in cyclic amides"/>
    <property type="evidence" value="ECO:0007669"/>
    <property type="project" value="TreeGrafter"/>
</dbReference>
<dbReference type="SUPFAM" id="SSF51556">
    <property type="entry name" value="Metallo-dependent hydrolases"/>
    <property type="match status" value="1"/>
</dbReference>
<dbReference type="GO" id="GO:0016811">
    <property type="term" value="F:hydrolase activity, acting on carbon-nitrogen (but not peptide) bonds, in linear amides"/>
    <property type="evidence" value="ECO:0007669"/>
    <property type="project" value="InterPro"/>
</dbReference>
<reference evidence="2 3" key="1">
    <citation type="journal article" date="2016" name="Nat. Commun.">
        <title>Thousands of microbial genomes shed light on interconnected biogeochemical processes in an aquifer system.</title>
        <authorList>
            <person name="Anantharaman K."/>
            <person name="Brown C.T."/>
            <person name="Hug L.A."/>
            <person name="Sharon I."/>
            <person name="Castelle C.J."/>
            <person name="Probst A.J."/>
            <person name="Thomas B.C."/>
            <person name="Singh A."/>
            <person name="Wilkins M.J."/>
            <person name="Karaoz U."/>
            <person name="Brodie E.L."/>
            <person name="Williams K.H."/>
            <person name="Hubbard S.S."/>
            <person name="Banfield J.F."/>
        </authorList>
    </citation>
    <scope>NUCLEOTIDE SEQUENCE [LARGE SCALE GENOMIC DNA]</scope>
</reference>
<dbReference type="EMBL" id="MHQS01000010">
    <property type="protein sequence ID" value="OHA08802.1"/>
    <property type="molecule type" value="Genomic_DNA"/>
</dbReference>
<dbReference type="AlphaFoldDB" id="A0A1G2LDB7"/>
<evidence type="ECO:0000313" key="3">
    <source>
        <dbReference type="Proteomes" id="UP000176705"/>
    </source>
</evidence>
<dbReference type="InterPro" id="IPR023100">
    <property type="entry name" value="D-aminoacylase_insert_dom_sf"/>
</dbReference>
<dbReference type="InterPro" id="IPR050378">
    <property type="entry name" value="Metallo-dep_Hydrolases_sf"/>
</dbReference>
<dbReference type="Gene3D" id="3.20.20.140">
    <property type="entry name" value="Metal-dependent hydrolases"/>
    <property type="match status" value="1"/>
</dbReference>
<accession>A0A1G2LDB7</accession>
<dbReference type="Gene3D" id="3.30.1490.130">
    <property type="entry name" value="D-aminoacylase. Domain 3"/>
    <property type="match status" value="1"/>
</dbReference>
<feature type="domain" description="Amidohydrolase 3" evidence="1">
    <location>
        <begin position="47"/>
        <end position="507"/>
    </location>
</feature>
<dbReference type="GO" id="GO:0005829">
    <property type="term" value="C:cytosol"/>
    <property type="evidence" value="ECO:0007669"/>
    <property type="project" value="TreeGrafter"/>
</dbReference>
<dbReference type="PANTHER" id="PTHR11647:SF1">
    <property type="entry name" value="COLLAPSIN RESPONSE MEDIATOR PROTEIN"/>
    <property type="match status" value="1"/>
</dbReference>
<dbReference type="STRING" id="1802280.A3B37_00420"/>
<protein>
    <recommendedName>
        <fullName evidence="1">Amidohydrolase 3 domain-containing protein</fullName>
    </recommendedName>
</protein>